<evidence type="ECO:0000256" key="1">
    <source>
        <dbReference type="ARBA" id="ARBA00022605"/>
    </source>
</evidence>
<dbReference type="GO" id="GO:0005524">
    <property type="term" value="F:ATP binding"/>
    <property type="evidence" value="ECO:0007669"/>
    <property type="project" value="UniProtKB-KW"/>
</dbReference>
<dbReference type="PRINTS" id="PR01100">
    <property type="entry name" value="SHIKIMTKNASE"/>
</dbReference>
<dbReference type="Pfam" id="PF08501">
    <property type="entry name" value="Shikimate_dh_N"/>
    <property type="match status" value="1"/>
</dbReference>
<dbReference type="InterPro" id="IPR031322">
    <property type="entry name" value="Shikimate/glucono_kinase"/>
</dbReference>
<feature type="domain" description="Shikimate dehydrogenase substrate binding N-terminal" evidence="7">
    <location>
        <begin position="393"/>
        <end position="476"/>
    </location>
</feature>
<keyword evidence="4" id="KW-0418">Kinase</keyword>
<keyword evidence="9" id="KW-1185">Reference proteome</keyword>
<keyword evidence="3" id="KW-0547">Nucleotide-binding</keyword>
<dbReference type="PANTHER" id="PTHR21087:SF16">
    <property type="entry name" value="SHIKIMATE KINASE 1, CHLOROPLASTIC"/>
    <property type="match status" value="1"/>
</dbReference>
<dbReference type="InterPro" id="IPR023000">
    <property type="entry name" value="Shikimate_kinase_CS"/>
</dbReference>
<dbReference type="Proteomes" id="UP000315995">
    <property type="component" value="Chromosome"/>
</dbReference>
<gene>
    <name evidence="8" type="ORF">FIV42_09130</name>
</gene>
<dbReference type="Gene3D" id="3.40.50.720">
    <property type="entry name" value="NAD(P)-binding Rossmann-like Domain"/>
    <property type="match status" value="1"/>
</dbReference>
<proteinExistence type="predicted"/>
<dbReference type="InterPro" id="IPR027417">
    <property type="entry name" value="P-loop_NTPase"/>
</dbReference>
<dbReference type="Pfam" id="PF01202">
    <property type="entry name" value="SKI"/>
    <property type="match status" value="1"/>
</dbReference>
<evidence type="ECO:0000256" key="5">
    <source>
        <dbReference type="ARBA" id="ARBA00022840"/>
    </source>
</evidence>
<organism evidence="8 9">
    <name type="scientific">Persicimonas caeni</name>
    <dbReference type="NCBI Taxonomy" id="2292766"/>
    <lineage>
        <taxon>Bacteria</taxon>
        <taxon>Deltaproteobacteria</taxon>
        <taxon>Bradymonadales</taxon>
        <taxon>Bradymonadaceae</taxon>
        <taxon>Persicimonas</taxon>
    </lineage>
</organism>
<sequence>MNIYIIGHRGSGKSTAARLAGEHLGLEVVDLDEVLEAGEGQTCAEIIADGEPRFRRLEHEYLDKVRSEATGQPRIISLGGGFFPVPDDGVAIWLYRDGWQEVAEAARAQLNPDDDFADEVAWMVAEREPRWEAAAHLRLDVSRGRGPERTGRDLATMIGWLLELPESTLAGRTWVVPAGSEQLDRAVHDARVLGLAGVEVRSDLLDAAEAAALDVDVLASLRTPEPEWLEKLDHAAAIDIDISLIDEVLEAGTLDKLEPRPLLLSWHPPETAAERVDRLVYEATKLAEAHPDWASELVLKYAPVVDDYADLLEVLDADARIREAGHAVTCLPQGSAFAWCRPPLVLRNASNYLPVGLGPQRRTHTDNPVETPLDLQGWLPHLAGPEPTGFEGLLGDPVESSQGDVWHRRAARDEGRNTSYVKIPFGREASTEELELLLDSAAWLDVRGLSITSPLKRAILAPDVVENPEGLSAANTLRRIGPREWEATDTDEYGMQATLAAAEEQGMAPGTVAIIGRGGVSPAVLRALEESQWDLVHHASGREGWTDAAPDSVTMVVNATGDSDRTYANPPACEVWVDLHYTGVRAAPEGVGVHLNGDTFFDAQARAQRAYWYS</sequence>
<dbReference type="EMBL" id="CP041186">
    <property type="protein sequence ID" value="QDG50889.1"/>
    <property type="molecule type" value="Genomic_DNA"/>
</dbReference>
<keyword evidence="6" id="KW-0057">Aromatic amino acid biosynthesis</keyword>
<evidence type="ECO:0000256" key="3">
    <source>
        <dbReference type="ARBA" id="ARBA00022741"/>
    </source>
</evidence>
<dbReference type="SUPFAM" id="SSF52540">
    <property type="entry name" value="P-loop containing nucleoside triphosphate hydrolases"/>
    <property type="match status" value="1"/>
</dbReference>
<dbReference type="AlphaFoldDB" id="A0A4Y6PS05"/>
<keyword evidence="2" id="KW-0808">Transferase</keyword>
<dbReference type="InterPro" id="IPR046346">
    <property type="entry name" value="Aminoacid_DH-like_N_sf"/>
</dbReference>
<dbReference type="Gene3D" id="3.40.50.10860">
    <property type="entry name" value="Leucine Dehydrogenase, chain A, domain 1"/>
    <property type="match status" value="1"/>
</dbReference>
<dbReference type="SUPFAM" id="SSF53223">
    <property type="entry name" value="Aminoacid dehydrogenase-like, N-terminal domain"/>
    <property type="match status" value="1"/>
</dbReference>
<reference evidence="8 9" key="1">
    <citation type="submission" date="2019-06" db="EMBL/GenBank/DDBJ databases">
        <title>Persicimonas caeni gen. nov., sp. nov., a predatory bacterium isolated from solar saltern.</title>
        <authorList>
            <person name="Wang S."/>
        </authorList>
    </citation>
    <scope>NUCLEOTIDE SEQUENCE [LARGE SCALE GENOMIC DNA]</scope>
    <source>
        <strain evidence="8 9">YN101</strain>
    </source>
</reference>
<keyword evidence="5" id="KW-0067">ATP-binding</keyword>
<evidence type="ECO:0000313" key="9">
    <source>
        <dbReference type="Proteomes" id="UP000315995"/>
    </source>
</evidence>
<evidence type="ECO:0000256" key="2">
    <source>
        <dbReference type="ARBA" id="ARBA00022679"/>
    </source>
</evidence>
<dbReference type="GO" id="GO:0009073">
    <property type="term" value="P:aromatic amino acid family biosynthetic process"/>
    <property type="evidence" value="ECO:0007669"/>
    <property type="project" value="UniProtKB-KW"/>
</dbReference>
<accession>A0A4Y6PS05</accession>
<protein>
    <recommendedName>
        <fullName evidence="7">Shikimate dehydrogenase substrate binding N-terminal domain-containing protein</fullName>
    </recommendedName>
</protein>
<evidence type="ECO:0000313" key="8">
    <source>
        <dbReference type="EMBL" id="QDG50889.1"/>
    </source>
</evidence>
<name>A0A4Y6PS05_PERCE</name>
<accession>A0A5B8Y2H2</accession>
<dbReference type="PROSITE" id="PS01128">
    <property type="entry name" value="SHIKIMATE_KINASE"/>
    <property type="match status" value="1"/>
</dbReference>
<dbReference type="GO" id="GO:0005829">
    <property type="term" value="C:cytosol"/>
    <property type="evidence" value="ECO:0007669"/>
    <property type="project" value="TreeGrafter"/>
</dbReference>
<dbReference type="InterPro" id="IPR013708">
    <property type="entry name" value="Shikimate_DH-bd_N"/>
</dbReference>
<dbReference type="PANTHER" id="PTHR21087">
    <property type="entry name" value="SHIKIMATE KINASE"/>
    <property type="match status" value="1"/>
</dbReference>
<evidence type="ECO:0000256" key="4">
    <source>
        <dbReference type="ARBA" id="ARBA00022777"/>
    </source>
</evidence>
<dbReference type="GO" id="GO:0004765">
    <property type="term" value="F:shikimate kinase activity"/>
    <property type="evidence" value="ECO:0007669"/>
    <property type="project" value="TreeGrafter"/>
</dbReference>
<keyword evidence="1" id="KW-0028">Amino-acid biosynthesis</keyword>
<evidence type="ECO:0000256" key="6">
    <source>
        <dbReference type="ARBA" id="ARBA00023141"/>
    </source>
</evidence>
<evidence type="ECO:0000259" key="7">
    <source>
        <dbReference type="Pfam" id="PF08501"/>
    </source>
</evidence>
<dbReference type="RefSeq" id="WP_141197381.1">
    <property type="nucleotide sequence ID" value="NZ_CP041186.1"/>
</dbReference>
<dbReference type="Gene3D" id="3.40.50.300">
    <property type="entry name" value="P-loop containing nucleotide triphosphate hydrolases"/>
    <property type="match status" value="1"/>
</dbReference>
<dbReference type="OrthoDB" id="9800332at2"/>
<dbReference type="GO" id="GO:0008652">
    <property type="term" value="P:amino acid biosynthetic process"/>
    <property type="evidence" value="ECO:0007669"/>
    <property type="project" value="UniProtKB-KW"/>
</dbReference>